<dbReference type="KEGG" id="ppi:YSA_11348"/>
<reference evidence="1 2" key="1">
    <citation type="journal article" date="2012" name="J. Bacteriol.">
        <title>Complete Genome Sequence of the Naphthalene-Degrading Pseudomonas putida Strain ND6.</title>
        <authorList>
            <person name="Li S."/>
            <person name="Zhao H."/>
            <person name="Li Y."/>
            <person name="Niu S."/>
            <person name="Cai B."/>
        </authorList>
    </citation>
    <scope>NUCLEOTIDE SEQUENCE [LARGE SCALE GENOMIC DNA]</scope>
    <source>
        <strain evidence="1 2">ND6</strain>
    </source>
</reference>
<evidence type="ECO:0000313" key="1">
    <source>
        <dbReference type="EMBL" id="AFK72930.1"/>
    </source>
</evidence>
<dbReference type="HOGENOM" id="CLU_2993345_0_0_6"/>
<dbReference type="PATRIC" id="fig|231023.4.peg.5452"/>
<evidence type="ECO:0000313" key="2">
    <source>
        <dbReference type="Proteomes" id="UP000005268"/>
    </source>
</evidence>
<dbReference type="Proteomes" id="UP000005268">
    <property type="component" value="Chromosome"/>
</dbReference>
<sequence>MSVCSHCVLPALLLIFQVKSGVRWRIAGSWHANLPCTIDNCARVPCVFTLCEASARL</sequence>
<name>I3V5A9_PSEPU</name>
<gene>
    <name evidence="1" type="ORF">YSA_11348</name>
</gene>
<protein>
    <submittedName>
        <fullName evidence="1">Uncharacterized protein</fullName>
    </submittedName>
</protein>
<organism evidence="1 2">
    <name type="scientific">Pseudomonas putida ND6</name>
    <dbReference type="NCBI Taxonomy" id="231023"/>
    <lineage>
        <taxon>Bacteria</taxon>
        <taxon>Pseudomonadati</taxon>
        <taxon>Pseudomonadota</taxon>
        <taxon>Gammaproteobacteria</taxon>
        <taxon>Pseudomonadales</taxon>
        <taxon>Pseudomonadaceae</taxon>
        <taxon>Pseudomonas</taxon>
    </lineage>
</organism>
<dbReference type="AlphaFoldDB" id="I3V5A9"/>
<accession>I3V5A9</accession>
<proteinExistence type="predicted"/>
<dbReference type="EMBL" id="CP003588">
    <property type="protein sequence ID" value="AFK72930.1"/>
    <property type="molecule type" value="Genomic_DNA"/>
</dbReference>